<gene>
    <name evidence="2" type="ORF">LCGC14_3119050</name>
</gene>
<feature type="non-terminal residue" evidence="2">
    <location>
        <position position="341"/>
    </location>
</feature>
<feature type="non-terminal residue" evidence="2">
    <location>
        <position position="1"/>
    </location>
</feature>
<dbReference type="Pfam" id="PF13550">
    <property type="entry name" value="Phage-tail_3"/>
    <property type="match status" value="1"/>
</dbReference>
<sequence>HKPNLQRLLSASAGTMDASGGVYRTFAGAWRASSMTLTESDIDGAPTDMQLQIDQSKEVNVISGSFAEPAEMWVVKEYPQLTDAASITLFGENSKKLDLPFTTDHRIAQRISKIQMKRLNAKRAFNANYWLRAASLQPGDIVTQTYSRYRITAETFRVDFWSLEAREDRQSQQRLVVPMRLVEELQSWFDWNEATEEKSINAGGLLPATGAPRITEVFYIKPTTGTAIKNGVGTLTVEAHRIFEGVDELLSTGTIQLFEGTTLVTFANGYVTGSDGYTGILDSGDISGSAIIELKDGSAGAILDSITLIDVDDASGVGSVVLTDIDEDFIVDGDPVRSGIR</sequence>
<evidence type="ECO:0000259" key="1">
    <source>
        <dbReference type="Pfam" id="PF13550"/>
    </source>
</evidence>
<organism evidence="2">
    <name type="scientific">marine sediment metagenome</name>
    <dbReference type="NCBI Taxonomy" id="412755"/>
    <lineage>
        <taxon>unclassified sequences</taxon>
        <taxon>metagenomes</taxon>
        <taxon>ecological metagenomes</taxon>
    </lineage>
</organism>
<evidence type="ECO:0000313" key="2">
    <source>
        <dbReference type="EMBL" id="KKK51030.1"/>
    </source>
</evidence>
<comment type="caution">
    <text evidence="2">The sequence shown here is derived from an EMBL/GenBank/DDBJ whole genome shotgun (WGS) entry which is preliminary data.</text>
</comment>
<dbReference type="InterPro" id="IPR032876">
    <property type="entry name" value="J_dom"/>
</dbReference>
<dbReference type="EMBL" id="LAZR01067715">
    <property type="protein sequence ID" value="KKK51030.1"/>
    <property type="molecule type" value="Genomic_DNA"/>
</dbReference>
<reference evidence="2" key="1">
    <citation type="journal article" date="2015" name="Nature">
        <title>Complex archaea that bridge the gap between prokaryotes and eukaryotes.</title>
        <authorList>
            <person name="Spang A."/>
            <person name="Saw J.H."/>
            <person name="Jorgensen S.L."/>
            <person name="Zaremba-Niedzwiedzka K."/>
            <person name="Martijn J."/>
            <person name="Lind A.E."/>
            <person name="van Eijk R."/>
            <person name="Schleper C."/>
            <person name="Guy L."/>
            <person name="Ettema T.J."/>
        </authorList>
    </citation>
    <scope>NUCLEOTIDE SEQUENCE</scope>
</reference>
<name>A0A0F8WRS2_9ZZZZ</name>
<dbReference type="AlphaFoldDB" id="A0A0F8WRS2"/>
<accession>A0A0F8WRS2</accession>
<protein>
    <recommendedName>
        <fullName evidence="1">Tip attachment protein J domain-containing protein</fullName>
    </recommendedName>
</protein>
<feature type="domain" description="Tip attachment protein J" evidence="1">
    <location>
        <begin position="4"/>
        <end position="153"/>
    </location>
</feature>
<proteinExistence type="predicted"/>